<keyword evidence="4" id="KW-1015">Disulfide bond</keyword>
<dbReference type="RefSeq" id="XP_011647666.1">
    <property type="nucleotide sequence ID" value="XM_011649364.1"/>
</dbReference>
<feature type="compositionally biased region" description="Pro residues" evidence="8">
    <location>
        <begin position="319"/>
        <end position="340"/>
    </location>
</feature>
<evidence type="ECO:0000256" key="4">
    <source>
        <dbReference type="ARBA" id="ARBA00023157"/>
    </source>
</evidence>
<dbReference type="Gene3D" id="2.60.40.420">
    <property type="entry name" value="Cupredoxins - blue copper proteins"/>
    <property type="match status" value="1"/>
</dbReference>
<feature type="compositionally biased region" description="Basic and acidic residues" evidence="8">
    <location>
        <begin position="360"/>
        <end position="369"/>
    </location>
</feature>
<dbReference type="PRINTS" id="PR01347">
    <property type="entry name" value="EPHRIN"/>
</dbReference>
<accession>A0A6I9XNM0</accession>
<dbReference type="PANTHER" id="PTHR11304:SF29">
    <property type="entry name" value="EPHRIN"/>
    <property type="match status" value="1"/>
</dbReference>
<dbReference type="Proteomes" id="UP000504615">
    <property type="component" value="Unplaced"/>
</dbReference>
<feature type="compositionally biased region" description="Low complexity" evidence="8">
    <location>
        <begin position="243"/>
        <end position="272"/>
    </location>
</feature>
<dbReference type="PANTHER" id="PTHR11304">
    <property type="entry name" value="EPHRIN"/>
    <property type="match status" value="1"/>
</dbReference>
<keyword evidence="5" id="KW-0325">Glycoprotein</keyword>
<dbReference type="CDD" id="cd02675">
    <property type="entry name" value="Ephrin_ectodomain"/>
    <property type="match status" value="1"/>
</dbReference>
<comment type="similarity">
    <text evidence="6 7">Belongs to the ephrin family.</text>
</comment>
<protein>
    <submittedName>
        <fullName evidence="11">LOW QUALITY PROTEIN: uncharacterized protein LOC105433881</fullName>
    </submittedName>
</protein>
<dbReference type="InterPro" id="IPR001799">
    <property type="entry name" value="Ephrin_RBD"/>
</dbReference>
<dbReference type="FunFam" id="2.60.40.420:FF:000054">
    <property type="entry name" value="Uncharacterized protein, isoform A"/>
    <property type="match status" value="1"/>
</dbReference>
<dbReference type="GO" id="GO:0007411">
    <property type="term" value="P:axon guidance"/>
    <property type="evidence" value="ECO:0007669"/>
    <property type="project" value="TreeGrafter"/>
</dbReference>
<sequence>MWWRCDGSGGRSWWFVIVEVTSESASEGVLCLLTSRGWCRWLLLTEYECPSDGAPSPSSTVVVTMVSTSFVTLVFLVCLQTVLLSTVSNCAKTISMYWNTTNSIFRIDNTDHIIDVNKNNAAFEYDQVNIICPVYPPDSYVDDDAEKYIIYNVSKEEYETCRITNPSPRVIAVCDKPRKTMYFTITFRPFTPQPGGLEFLPGHDYYFISTSSKDDLHRRIGGRCTSHNMKVVFKVCCGNEAETSSSSATSRNNSVAVTSSTVPSSSSTSTAVLGGGAAGLPPPPLPPIVYRGGDRFYPGGSIHHHHDHHQPGTAAPSLPHVPPPAIYPAHPHQPQPPIHNVPPSSMTPPKTSTGQKKKNKEYSDHPNEVVKNEELTYNGANSYAYTQVQYAQSLILATGSLLMSALLQQLLR</sequence>
<dbReference type="GeneID" id="105433881"/>
<name>A0A6I9XNM0_9HYME</name>
<dbReference type="GO" id="GO:0046875">
    <property type="term" value="F:ephrin receptor binding"/>
    <property type="evidence" value="ECO:0007669"/>
    <property type="project" value="TreeGrafter"/>
</dbReference>
<evidence type="ECO:0000256" key="3">
    <source>
        <dbReference type="ARBA" id="ARBA00023136"/>
    </source>
</evidence>
<evidence type="ECO:0000256" key="6">
    <source>
        <dbReference type="PROSITE-ProRule" id="PRU00884"/>
    </source>
</evidence>
<proteinExistence type="inferred from homology"/>
<dbReference type="InterPro" id="IPR008972">
    <property type="entry name" value="Cupredoxin"/>
</dbReference>
<evidence type="ECO:0000259" key="9">
    <source>
        <dbReference type="PROSITE" id="PS51551"/>
    </source>
</evidence>
<evidence type="ECO:0000256" key="7">
    <source>
        <dbReference type="RuleBase" id="RU004375"/>
    </source>
</evidence>
<gene>
    <name evidence="11" type="primary">LOC105433881</name>
</gene>
<dbReference type="GO" id="GO:0048013">
    <property type="term" value="P:ephrin receptor signaling pathway"/>
    <property type="evidence" value="ECO:0007669"/>
    <property type="project" value="TreeGrafter"/>
</dbReference>
<dbReference type="KEGG" id="pbar:105433881"/>
<dbReference type="PROSITE" id="PS51551">
    <property type="entry name" value="EPHRIN_RBD_2"/>
    <property type="match status" value="1"/>
</dbReference>
<organism evidence="10 11">
    <name type="scientific">Pogonomyrmex barbatus</name>
    <name type="common">red harvester ant</name>
    <dbReference type="NCBI Taxonomy" id="144034"/>
    <lineage>
        <taxon>Eukaryota</taxon>
        <taxon>Metazoa</taxon>
        <taxon>Ecdysozoa</taxon>
        <taxon>Arthropoda</taxon>
        <taxon>Hexapoda</taxon>
        <taxon>Insecta</taxon>
        <taxon>Pterygota</taxon>
        <taxon>Neoptera</taxon>
        <taxon>Endopterygota</taxon>
        <taxon>Hymenoptera</taxon>
        <taxon>Apocrita</taxon>
        <taxon>Aculeata</taxon>
        <taxon>Formicoidea</taxon>
        <taxon>Formicidae</taxon>
        <taxon>Myrmicinae</taxon>
        <taxon>Pogonomyrmex</taxon>
    </lineage>
</organism>
<evidence type="ECO:0000313" key="10">
    <source>
        <dbReference type="Proteomes" id="UP000504615"/>
    </source>
</evidence>
<reference evidence="11" key="1">
    <citation type="submission" date="2025-08" db="UniProtKB">
        <authorList>
            <consortium name="RefSeq"/>
        </authorList>
    </citation>
    <scope>IDENTIFICATION</scope>
</reference>
<feature type="compositionally biased region" description="Low complexity" evidence="8">
    <location>
        <begin position="341"/>
        <end position="353"/>
    </location>
</feature>
<dbReference type="CTD" id="43799"/>
<evidence type="ECO:0000313" key="11">
    <source>
        <dbReference type="RefSeq" id="XP_011647666.1"/>
    </source>
</evidence>
<dbReference type="SUPFAM" id="SSF49503">
    <property type="entry name" value="Cupredoxins"/>
    <property type="match status" value="1"/>
</dbReference>
<keyword evidence="2" id="KW-0732">Signal</keyword>
<comment type="subcellular location">
    <subcellularLocation>
        <location evidence="1">Membrane</location>
    </subcellularLocation>
</comment>
<keyword evidence="3 7" id="KW-0472">Membrane</keyword>
<evidence type="ECO:0000256" key="8">
    <source>
        <dbReference type="SAM" id="MobiDB-lite"/>
    </source>
</evidence>
<dbReference type="GO" id="GO:0005886">
    <property type="term" value="C:plasma membrane"/>
    <property type="evidence" value="ECO:0007669"/>
    <property type="project" value="TreeGrafter"/>
</dbReference>
<evidence type="ECO:0000256" key="2">
    <source>
        <dbReference type="ARBA" id="ARBA00022729"/>
    </source>
</evidence>
<dbReference type="AlphaFoldDB" id="A0A6I9XNM0"/>
<feature type="region of interest" description="Disordered" evidence="8">
    <location>
        <begin position="243"/>
        <end position="369"/>
    </location>
</feature>
<dbReference type="OrthoDB" id="6250301at2759"/>
<feature type="domain" description="Ephrin RBD" evidence="9">
    <location>
        <begin position="91"/>
        <end position="235"/>
    </location>
</feature>
<dbReference type="Pfam" id="PF00812">
    <property type="entry name" value="Ephrin"/>
    <property type="match status" value="1"/>
</dbReference>
<dbReference type="InterPro" id="IPR031328">
    <property type="entry name" value="Ephrin"/>
</dbReference>
<keyword evidence="10" id="KW-1185">Reference proteome</keyword>
<comment type="caution">
    <text evidence="6">Lacks conserved residue(s) required for the propagation of feature annotation.</text>
</comment>
<evidence type="ECO:0000256" key="1">
    <source>
        <dbReference type="ARBA" id="ARBA00004370"/>
    </source>
</evidence>
<evidence type="ECO:0000256" key="5">
    <source>
        <dbReference type="ARBA" id="ARBA00023180"/>
    </source>
</evidence>